<dbReference type="EMBL" id="JBFOLJ010000012">
    <property type="protein sequence ID" value="KAL2489619.1"/>
    <property type="molecule type" value="Genomic_DNA"/>
</dbReference>
<organism evidence="1 2">
    <name type="scientific">Forsythia ovata</name>
    <dbReference type="NCBI Taxonomy" id="205694"/>
    <lineage>
        <taxon>Eukaryota</taxon>
        <taxon>Viridiplantae</taxon>
        <taxon>Streptophyta</taxon>
        <taxon>Embryophyta</taxon>
        <taxon>Tracheophyta</taxon>
        <taxon>Spermatophyta</taxon>
        <taxon>Magnoliopsida</taxon>
        <taxon>eudicotyledons</taxon>
        <taxon>Gunneridae</taxon>
        <taxon>Pentapetalae</taxon>
        <taxon>asterids</taxon>
        <taxon>lamiids</taxon>
        <taxon>Lamiales</taxon>
        <taxon>Oleaceae</taxon>
        <taxon>Forsythieae</taxon>
        <taxon>Forsythia</taxon>
    </lineage>
</organism>
<protein>
    <submittedName>
        <fullName evidence="1">Calmodulin-binding transcription activator 5</fullName>
    </submittedName>
</protein>
<reference evidence="2" key="1">
    <citation type="submission" date="2024-07" db="EMBL/GenBank/DDBJ databases">
        <title>Two chromosome-level genome assemblies of Korean endemic species Abeliophyllum distichum and Forsythia ovata (Oleaceae).</title>
        <authorList>
            <person name="Jang H."/>
        </authorList>
    </citation>
    <scope>NUCLEOTIDE SEQUENCE [LARGE SCALE GENOMIC DNA]</scope>
</reference>
<dbReference type="Gene3D" id="3.30.450.50">
    <property type="entry name" value="Longin domain"/>
    <property type="match status" value="1"/>
</dbReference>
<evidence type="ECO:0000313" key="1">
    <source>
        <dbReference type="EMBL" id="KAL2489619.1"/>
    </source>
</evidence>
<dbReference type="InterPro" id="IPR044783">
    <property type="entry name" value="PHYL"/>
</dbReference>
<sequence>MPGKNAAASTFTHTVRAQTYTFLIDDPFAYFAIFDQSTENLKGLAFLKRVNEAFDVVFNGDLEKKKLERLTFHWSLEHIVLVHYRETQEGSPATPVNSNSCSVVSEPSAHWPLSEESDSTIDRAYYNISQLDTICHYWISNPSQSTIKWPD</sequence>
<gene>
    <name evidence="1" type="ORF">Fot_42911</name>
</gene>
<comment type="caution">
    <text evidence="1">The sequence shown here is derived from an EMBL/GenBank/DDBJ whole genome shotgun (WGS) entry which is preliminary data.</text>
</comment>
<dbReference type="Proteomes" id="UP001604277">
    <property type="component" value="Unassembled WGS sequence"/>
</dbReference>
<dbReference type="PANTHER" id="PTHR47461">
    <property type="entry name" value="PHYTOLONGIN PHYL1.2"/>
    <property type="match status" value="1"/>
</dbReference>
<evidence type="ECO:0000313" key="2">
    <source>
        <dbReference type="Proteomes" id="UP001604277"/>
    </source>
</evidence>
<name>A0ABD1RMI2_9LAMI</name>
<accession>A0ABD1RMI2</accession>
<proteinExistence type="predicted"/>
<dbReference type="AlphaFoldDB" id="A0ABD1RMI2"/>
<keyword evidence="2" id="KW-1185">Reference proteome</keyword>
<dbReference type="PANTHER" id="PTHR47461:SF3">
    <property type="entry name" value="PHYTOLONGIN PHYL2.2"/>
    <property type="match status" value="1"/>
</dbReference>